<feature type="region of interest" description="Disordered" evidence="2">
    <location>
        <begin position="215"/>
        <end position="250"/>
    </location>
</feature>
<dbReference type="SUPFAM" id="SSF109905">
    <property type="entry name" value="Surp module (SWAP domain)"/>
    <property type="match status" value="1"/>
</dbReference>
<dbReference type="Proteomes" id="UP000000689">
    <property type="component" value="Chromosome 4"/>
</dbReference>
<dbReference type="eggNOG" id="KOG0007">
    <property type="taxonomic scope" value="Eukaryota"/>
</dbReference>
<keyword evidence="5" id="KW-1185">Reference proteome</keyword>
<dbReference type="GO" id="GO:0071013">
    <property type="term" value="C:catalytic step 2 spliceosome"/>
    <property type="evidence" value="ECO:0007669"/>
    <property type="project" value="TreeGrafter"/>
</dbReference>
<dbReference type="InterPro" id="IPR045146">
    <property type="entry name" value="SF3A1"/>
</dbReference>
<dbReference type="OMA" id="HYASIDW"/>
<dbReference type="KEGG" id="ndi:NDAI_0D05040"/>
<dbReference type="EMBL" id="HE580270">
    <property type="protein sequence ID" value="CCD24817.1"/>
    <property type="molecule type" value="Genomic_DNA"/>
</dbReference>
<dbReference type="PANTHER" id="PTHR15316">
    <property type="entry name" value="SPLICEOSOME ASSOCIATED PROTEIN 114/SWAP SPLICING FACTOR-RELATED"/>
    <property type="match status" value="1"/>
</dbReference>
<protein>
    <recommendedName>
        <fullName evidence="3">Splicing factor 3A subunit 1 conserved domain-containing protein</fullName>
    </recommendedName>
</protein>
<evidence type="ECO:0000259" key="3">
    <source>
        <dbReference type="Pfam" id="PF12230"/>
    </source>
</evidence>
<dbReference type="GO" id="GO:0003723">
    <property type="term" value="F:RNA binding"/>
    <property type="evidence" value="ECO:0007669"/>
    <property type="project" value="InterPro"/>
</dbReference>
<feature type="domain" description="Splicing factor 3A subunit 1 conserved" evidence="3">
    <location>
        <begin position="123"/>
        <end position="311"/>
    </location>
</feature>
<evidence type="ECO:0000313" key="5">
    <source>
        <dbReference type="Proteomes" id="UP000000689"/>
    </source>
</evidence>
<dbReference type="Gene3D" id="1.10.10.790">
    <property type="entry name" value="Surp module"/>
    <property type="match status" value="1"/>
</dbReference>
<dbReference type="InterPro" id="IPR035967">
    <property type="entry name" value="SWAP/Surp_sf"/>
</dbReference>
<name>G0WAK6_NAUDC</name>
<dbReference type="PANTHER" id="PTHR15316:SF1">
    <property type="entry name" value="SPLICING FACTOR 3A SUBUNIT 1"/>
    <property type="match status" value="1"/>
</dbReference>
<evidence type="ECO:0000256" key="1">
    <source>
        <dbReference type="ARBA" id="ARBA00022664"/>
    </source>
</evidence>
<dbReference type="RefSeq" id="XP_003670060.1">
    <property type="nucleotide sequence ID" value="XM_003670012.1"/>
</dbReference>
<accession>G0WAK6</accession>
<dbReference type="InterPro" id="IPR022030">
    <property type="entry name" value="SF3A1_dom"/>
</dbReference>
<dbReference type="GO" id="GO:0071004">
    <property type="term" value="C:U2-type prespliceosome"/>
    <property type="evidence" value="ECO:0007669"/>
    <property type="project" value="TreeGrafter"/>
</dbReference>
<dbReference type="GeneID" id="11494805"/>
<dbReference type="GO" id="GO:0000381">
    <property type="term" value="P:regulation of alternative mRNA splicing, via spliceosome"/>
    <property type="evidence" value="ECO:0007669"/>
    <property type="project" value="TreeGrafter"/>
</dbReference>
<dbReference type="HOGENOM" id="CLU_013259_0_0_1"/>
<organism evidence="4 5">
    <name type="scientific">Naumovozyma dairenensis (strain ATCC 10597 / BCRC 20456 / CBS 421 / NBRC 0211 / NRRL Y-12639)</name>
    <name type="common">Saccharomyces dairenensis</name>
    <dbReference type="NCBI Taxonomy" id="1071378"/>
    <lineage>
        <taxon>Eukaryota</taxon>
        <taxon>Fungi</taxon>
        <taxon>Dikarya</taxon>
        <taxon>Ascomycota</taxon>
        <taxon>Saccharomycotina</taxon>
        <taxon>Saccharomycetes</taxon>
        <taxon>Saccharomycetales</taxon>
        <taxon>Saccharomycetaceae</taxon>
        <taxon>Naumovozyma</taxon>
    </lineage>
</organism>
<sequence>MSSPIKEGVENVQHKENDSNIQVPKEPFSFIFSNYHKDVTNKDLQIIRITAEYFVANEITDLNSLLVQLKESFEDISQFNFCKADHPLNDLFLAFINQYKQIKICRSATAPPCIKNTGKDESSQNEFLQRCFKRSIFNEYAKEYHTEKEEANKLQKIQFYSFNWTKFKVVGKIIVDGIDETTVPEPLDFKMLSLKNINNTISTLFNEPTAFKVAESEPGKKSKRKLNVRGAGETRRKKNKNSPNLSTENGRMIECPITHKMVEADNFDKHLRILLSDPNYKQEREKYEAKHRLTNLTTDEIFENIQRIVQKGK</sequence>
<proteinExistence type="predicted"/>
<dbReference type="GO" id="GO:0005686">
    <property type="term" value="C:U2 snRNP"/>
    <property type="evidence" value="ECO:0007669"/>
    <property type="project" value="TreeGrafter"/>
</dbReference>
<evidence type="ECO:0000313" key="4">
    <source>
        <dbReference type="EMBL" id="CCD24817.1"/>
    </source>
</evidence>
<evidence type="ECO:0000256" key="2">
    <source>
        <dbReference type="SAM" id="MobiDB-lite"/>
    </source>
</evidence>
<dbReference type="Pfam" id="PF12230">
    <property type="entry name" value="PRP21_like_P"/>
    <property type="match status" value="1"/>
</dbReference>
<dbReference type="GO" id="GO:0045292">
    <property type="term" value="P:mRNA cis splicing, via spliceosome"/>
    <property type="evidence" value="ECO:0007669"/>
    <property type="project" value="InterPro"/>
</dbReference>
<gene>
    <name evidence="4" type="primary">NDAI0D05040</name>
    <name evidence="4" type="ordered locus">NDAI_0D05040</name>
</gene>
<reference evidence="4 5" key="1">
    <citation type="journal article" date="2011" name="Proc. Natl. Acad. Sci. U.S.A.">
        <title>Evolutionary erosion of yeast sex chromosomes by mating-type switching accidents.</title>
        <authorList>
            <person name="Gordon J.L."/>
            <person name="Armisen D."/>
            <person name="Proux-Wera E."/>
            <person name="Oheigeartaigh S.S."/>
            <person name="Byrne K.P."/>
            <person name="Wolfe K.H."/>
        </authorList>
    </citation>
    <scope>NUCLEOTIDE SEQUENCE [LARGE SCALE GENOMIC DNA]</scope>
    <source>
        <strain evidence="5">ATCC 10597 / BCRC 20456 / CBS 421 / NBRC 0211 / NRRL Y-12639</strain>
    </source>
</reference>
<keyword evidence="1" id="KW-0507">mRNA processing</keyword>
<dbReference type="AlphaFoldDB" id="G0WAK6"/>
<dbReference type="OrthoDB" id="447637at2759"/>
<dbReference type="STRING" id="1071378.G0WAK6"/>